<dbReference type="InterPro" id="IPR003599">
    <property type="entry name" value="Ig_sub"/>
</dbReference>
<dbReference type="CDD" id="cd00096">
    <property type="entry name" value="Ig"/>
    <property type="match status" value="1"/>
</dbReference>
<name>A0A8C4GYF5_DICLA</name>
<comment type="function">
    <text evidence="3">Most highly expressed siglec (sialic acid-binding immunoglobulin-like lectin) on B-cells that plays a role in various aspects of B-cell biology including differentiation, antigen presentation, and trafficking to bone marrow. Binds to alpha 2,6-linked sialic acid residues of surface molecules such as CD22 itself, CD45 and IgM in a cis configuration. Can also bind to ligands on other cells as an adhesion molecule in a trans configuration. Acts as an inhibitory coreceptor on the surface of B-cells and inhibits B-cell receptor induced signaling, characterized by inhibition of the calcium mobilization and cellular activation. Mechanistically, the immunoreceptor tyrosine-based inhibitory motif domain is phosphorylated by the Src kinase LYN, which in turn leads to the recruitment of the protein tyrosine phosphatase 1/PTPN6, leading to the negative regulation of BCR signaling. If this negative signaling from is of sufficient strength, apoptosis of the B-cell can be induced.</text>
</comment>
<comment type="subunit">
    <text evidence="4">Predominantly monomer of isoform CD22-beta. Also found as heterodimer of isoform CD22-beta and a shorter isoform. Interacts with PTPN6/SHP-1, LYN, SYK, PIK3R1/PIK3R2 and PLCG1 upon phosphorylation. Interacts with GRB2, INPP5D and SHC1 upon phosphorylation. May form a complex with INPP5D/SHIP, GRB2 and SHC1.</text>
</comment>
<proteinExistence type="predicted"/>
<dbReference type="InterPro" id="IPR013783">
    <property type="entry name" value="Ig-like_fold"/>
</dbReference>
<dbReference type="GeneTree" id="ENSGT01010000222294"/>
<dbReference type="SMART" id="SM00409">
    <property type="entry name" value="IG"/>
    <property type="match status" value="3"/>
</dbReference>
<feature type="domain" description="Ig-like" evidence="5">
    <location>
        <begin position="135"/>
        <end position="220"/>
    </location>
</feature>
<dbReference type="SUPFAM" id="SSF48726">
    <property type="entry name" value="Immunoglobulin"/>
    <property type="match status" value="3"/>
</dbReference>
<feature type="domain" description="Ig-like" evidence="5">
    <location>
        <begin position="228"/>
        <end position="308"/>
    </location>
</feature>
<protein>
    <recommendedName>
        <fullName evidence="1">B-cell receptor CD22</fullName>
    </recommendedName>
    <alternativeName>
        <fullName evidence="2">Sialic acid-binding Ig-like lectin 2</fullName>
    </alternativeName>
</protein>
<dbReference type="InterPro" id="IPR007110">
    <property type="entry name" value="Ig-like_dom"/>
</dbReference>
<evidence type="ECO:0000256" key="1">
    <source>
        <dbReference type="ARBA" id="ARBA00040106"/>
    </source>
</evidence>
<dbReference type="PROSITE" id="PS50835">
    <property type="entry name" value="IG_LIKE"/>
    <property type="match status" value="3"/>
</dbReference>
<evidence type="ECO:0000256" key="2">
    <source>
        <dbReference type="ARBA" id="ARBA00041781"/>
    </source>
</evidence>
<evidence type="ECO:0000259" key="5">
    <source>
        <dbReference type="PROSITE" id="PS50835"/>
    </source>
</evidence>
<dbReference type="Pfam" id="PF13927">
    <property type="entry name" value="Ig_3"/>
    <property type="match status" value="1"/>
</dbReference>
<dbReference type="SMART" id="SM00408">
    <property type="entry name" value="IGc2"/>
    <property type="match status" value="2"/>
</dbReference>
<dbReference type="Ensembl" id="ENSDLAT00005036729.2">
    <property type="protein sequence ID" value="ENSDLAP00005034421.2"/>
    <property type="gene ID" value="ENSDLAG00005015376.2"/>
</dbReference>
<dbReference type="Pfam" id="PF13895">
    <property type="entry name" value="Ig_2"/>
    <property type="match status" value="1"/>
</dbReference>
<evidence type="ECO:0000256" key="4">
    <source>
        <dbReference type="ARBA" id="ARBA00046458"/>
    </source>
</evidence>
<dbReference type="InterPro" id="IPR056386">
    <property type="entry name" value="Ig_CD22"/>
</dbReference>
<dbReference type="InterPro" id="IPR003598">
    <property type="entry name" value="Ig_sub2"/>
</dbReference>
<accession>A0A8C4GYF5</accession>
<keyword evidence="7" id="KW-1185">Reference proteome</keyword>
<reference evidence="6" key="1">
    <citation type="submission" date="2025-08" db="UniProtKB">
        <authorList>
            <consortium name="Ensembl"/>
        </authorList>
    </citation>
    <scope>IDENTIFICATION</scope>
</reference>
<reference evidence="6" key="2">
    <citation type="submission" date="2025-09" db="UniProtKB">
        <authorList>
            <consortium name="Ensembl"/>
        </authorList>
    </citation>
    <scope>IDENTIFICATION</scope>
</reference>
<sequence>MINFVLSTEVINYDCAPNVLCVTVVQGQNGWGVTYTSTQICALKGSTVDISCTYRHPSRINGHDTEVEEKMWFTRARNNDYVDIRSDPEYLGRVQYIRGNNDCTLRITDLRESDSAEYKFRFITNQHDGKYTGSPGVTLSVTDLQVQVSRLLVYESNNWADLKCHSSCRLPDRLHYVWYKNGQKMERRTSSYSVSVYPADSFACAVQGHENSRSRPVILASVLYPVVPSVSVSPSGEIVEGSSVTLTCSSDANPAATYTWYKKKEIPDHGYVSKEPQLFLMSICSSDSGEYYCSAKNELGWTNSEQIFIDVKYAPRVPSVSVSPSGEIVEGSSVTLTCSSDANPAATYTWFRDSQRLLQGPESYQFTSISTNNNGIYYCKSENQYGRITSSPLLIDVQCKSFQIMHANINGICLHTYCLKTYALKCFGLGSPQDHSISSCEHISTRSMPIVFIKHIFFITVTEYI</sequence>
<dbReference type="AlphaFoldDB" id="A0A8C4GYF5"/>
<feature type="domain" description="Ig-like" evidence="5">
    <location>
        <begin position="318"/>
        <end position="389"/>
    </location>
</feature>
<evidence type="ECO:0000256" key="3">
    <source>
        <dbReference type="ARBA" id="ARBA00045430"/>
    </source>
</evidence>
<evidence type="ECO:0000313" key="6">
    <source>
        <dbReference type="Ensembl" id="ENSDLAP00005034421.2"/>
    </source>
</evidence>
<dbReference type="InterPro" id="IPR036179">
    <property type="entry name" value="Ig-like_dom_sf"/>
</dbReference>
<dbReference type="Proteomes" id="UP000694389">
    <property type="component" value="Unassembled WGS sequence"/>
</dbReference>
<dbReference type="Gene3D" id="2.60.40.10">
    <property type="entry name" value="Immunoglobulins"/>
    <property type="match status" value="3"/>
</dbReference>
<organism evidence="6 7">
    <name type="scientific">Dicentrarchus labrax</name>
    <name type="common">European seabass</name>
    <name type="synonym">Morone labrax</name>
    <dbReference type="NCBI Taxonomy" id="13489"/>
    <lineage>
        <taxon>Eukaryota</taxon>
        <taxon>Metazoa</taxon>
        <taxon>Chordata</taxon>
        <taxon>Craniata</taxon>
        <taxon>Vertebrata</taxon>
        <taxon>Euteleostomi</taxon>
        <taxon>Actinopterygii</taxon>
        <taxon>Neopterygii</taxon>
        <taxon>Teleostei</taxon>
        <taxon>Neoteleostei</taxon>
        <taxon>Acanthomorphata</taxon>
        <taxon>Eupercaria</taxon>
        <taxon>Moronidae</taxon>
        <taxon>Dicentrarchus</taxon>
    </lineage>
</organism>
<evidence type="ECO:0000313" key="7">
    <source>
        <dbReference type="Proteomes" id="UP000694389"/>
    </source>
</evidence>
<dbReference type="Pfam" id="PF24518">
    <property type="entry name" value="Ig_CD22"/>
    <property type="match status" value="1"/>
</dbReference>
<dbReference type="PANTHER" id="PTHR46013:SF4">
    <property type="entry name" value="B-CELL RECEPTOR CD22-RELATED"/>
    <property type="match status" value="1"/>
</dbReference>
<dbReference type="PANTHER" id="PTHR46013">
    <property type="entry name" value="VASCULAR CELL ADHESION MOLECULE 1"/>
    <property type="match status" value="1"/>
</dbReference>